<dbReference type="Pfam" id="PF11157">
    <property type="entry name" value="DUF2937"/>
    <property type="match status" value="1"/>
</dbReference>
<dbReference type="OrthoDB" id="193051at2"/>
<feature type="chain" id="PRO_5020337372" evidence="1">
    <location>
        <begin position="26"/>
        <end position="170"/>
    </location>
</feature>
<dbReference type="Proteomes" id="UP000298781">
    <property type="component" value="Chromosome"/>
</dbReference>
<evidence type="ECO:0000313" key="3">
    <source>
        <dbReference type="Proteomes" id="UP000298781"/>
    </source>
</evidence>
<name>A0A4D7B585_9HYPH</name>
<sequence>MILRRIAVFIALLSGILASQLPEFAQQYRQRLGGAIDEIRRMIGDFDADVARMGLSRDQGIERLKVNADQLIRQRGQHLESDIARADKLERQLQSYAEAGPFRRLGLFASDFEPEIARRAFAQFEPAVPVTSEGLISAAGGFFAGWFLCRLVLAPLQRRKRKAVPNAARG</sequence>
<keyword evidence="3" id="KW-1185">Reference proteome</keyword>
<dbReference type="InterPro" id="IPR022584">
    <property type="entry name" value="DUF2937"/>
</dbReference>
<proteinExistence type="predicted"/>
<evidence type="ECO:0000256" key="1">
    <source>
        <dbReference type="SAM" id="SignalP"/>
    </source>
</evidence>
<dbReference type="RefSeq" id="WP_136963570.1">
    <property type="nucleotide sequence ID" value="NZ_CP039690.1"/>
</dbReference>
<gene>
    <name evidence="2" type="ORF">E8M01_30320</name>
</gene>
<protein>
    <submittedName>
        <fullName evidence="2">DUF2937 family protein</fullName>
    </submittedName>
</protein>
<accession>A0A4D7B585</accession>
<dbReference type="EMBL" id="CP039690">
    <property type="protein sequence ID" value="QCI68151.1"/>
    <property type="molecule type" value="Genomic_DNA"/>
</dbReference>
<dbReference type="AlphaFoldDB" id="A0A4D7B585"/>
<dbReference type="KEGG" id="pstg:E8M01_30320"/>
<organism evidence="2 3">
    <name type="scientific">Phreatobacter stygius</name>
    <dbReference type="NCBI Taxonomy" id="1940610"/>
    <lineage>
        <taxon>Bacteria</taxon>
        <taxon>Pseudomonadati</taxon>
        <taxon>Pseudomonadota</taxon>
        <taxon>Alphaproteobacteria</taxon>
        <taxon>Hyphomicrobiales</taxon>
        <taxon>Phreatobacteraceae</taxon>
        <taxon>Phreatobacter</taxon>
    </lineage>
</organism>
<feature type="signal peptide" evidence="1">
    <location>
        <begin position="1"/>
        <end position="25"/>
    </location>
</feature>
<evidence type="ECO:0000313" key="2">
    <source>
        <dbReference type="EMBL" id="QCI68151.1"/>
    </source>
</evidence>
<reference evidence="2 3" key="1">
    <citation type="submission" date="2019-04" db="EMBL/GenBank/DDBJ databases">
        <title>Phreatobacter aquaticus sp. nov.</title>
        <authorList>
            <person name="Choi A."/>
        </authorList>
    </citation>
    <scope>NUCLEOTIDE SEQUENCE [LARGE SCALE GENOMIC DNA]</scope>
    <source>
        <strain evidence="2 3">KCTC 52518</strain>
    </source>
</reference>
<keyword evidence="1" id="KW-0732">Signal</keyword>